<dbReference type="Pfam" id="PF00082">
    <property type="entry name" value="Peptidase_S8"/>
    <property type="match status" value="2"/>
</dbReference>
<dbReference type="PROSITE" id="PS00136">
    <property type="entry name" value="SUBTILASE_ASP"/>
    <property type="match status" value="1"/>
</dbReference>
<evidence type="ECO:0000256" key="2">
    <source>
        <dbReference type="ARBA" id="ARBA00022670"/>
    </source>
</evidence>
<feature type="region of interest" description="Disordered" evidence="8">
    <location>
        <begin position="623"/>
        <end position="649"/>
    </location>
</feature>
<evidence type="ECO:0000313" key="11">
    <source>
        <dbReference type="Proteomes" id="UP001139648"/>
    </source>
</evidence>
<dbReference type="GO" id="GO:0006508">
    <property type="term" value="P:proteolysis"/>
    <property type="evidence" value="ECO:0007669"/>
    <property type="project" value="UniProtKB-KW"/>
</dbReference>
<dbReference type="InterPro" id="IPR022398">
    <property type="entry name" value="Peptidase_S8_His-AS"/>
</dbReference>
<feature type="compositionally biased region" description="Low complexity" evidence="8">
    <location>
        <begin position="89"/>
        <end position="112"/>
    </location>
</feature>
<feature type="region of interest" description="Disordered" evidence="8">
    <location>
        <begin position="29"/>
        <end position="57"/>
    </location>
</feature>
<dbReference type="InterPro" id="IPR036852">
    <property type="entry name" value="Peptidase_S8/S53_dom_sf"/>
</dbReference>
<evidence type="ECO:0000256" key="4">
    <source>
        <dbReference type="ARBA" id="ARBA00022825"/>
    </source>
</evidence>
<dbReference type="RefSeq" id="WP_253747985.1">
    <property type="nucleotide sequence ID" value="NZ_BAABKA010000066.1"/>
</dbReference>
<dbReference type="InterPro" id="IPR015500">
    <property type="entry name" value="Peptidase_S8_subtilisin-rel"/>
</dbReference>
<keyword evidence="2 6" id="KW-0645">Protease</keyword>
<dbReference type="Gene3D" id="3.40.50.200">
    <property type="entry name" value="Peptidase S8/S53 domain"/>
    <property type="match status" value="1"/>
</dbReference>
<accession>A0A9X2GM10</accession>
<dbReference type="InterPro" id="IPR050131">
    <property type="entry name" value="Peptidase_S8_subtilisin-like"/>
</dbReference>
<keyword evidence="11" id="KW-1185">Reference proteome</keyword>
<reference evidence="10" key="1">
    <citation type="submission" date="2022-06" db="EMBL/GenBank/DDBJ databases">
        <title>Sequencing the genomes of 1000 actinobacteria strains.</title>
        <authorList>
            <person name="Klenk H.-P."/>
        </authorList>
    </citation>
    <scope>NUCLEOTIDE SEQUENCE</scope>
    <source>
        <strain evidence="10">DSM 46694</strain>
    </source>
</reference>
<dbReference type="Gene3D" id="2.60.120.1290">
    <property type="match status" value="1"/>
</dbReference>
<feature type="domain" description="Peptidase S8/S53" evidence="9">
    <location>
        <begin position="181"/>
        <end position="363"/>
    </location>
</feature>
<evidence type="ECO:0000259" key="9">
    <source>
        <dbReference type="Pfam" id="PF00082"/>
    </source>
</evidence>
<evidence type="ECO:0000256" key="6">
    <source>
        <dbReference type="PROSITE-ProRule" id="PRU01240"/>
    </source>
</evidence>
<dbReference type="InterPro" id="IPR000209">
    <property type="entry name" value="Peptidase_S8/S53_dom"/>
</dbReference>
<dbReference type="PANTHER" id="PTHR43806">
    <property type="entry name" value="PEPTIDASE S8"/>
    <property type="match status" value="1"/>
</dbReference>
<dbReference type="EMBL" id="JAMZEB010000002">
    <property type="protein sequence ID" value="MCP2360240.1"/>
    <property type="molecule type" value="Genomic_DNA"/>
</dbReference>
<dbReference type="InterPro" id="IPR034045">
    <property type="entry name" value="Pep_S8_CspA-like"/>
</dbReference>
<protein>
    <submittedName>
        <fullName evidence="10">Subtilisin family serine protease</fullName>
    </submittedName>
</protein>
<feature type="compositionally biased region" description="Low complexity" evidence="8">
    <location>
        <begin position="42"/>
        <end position="57"/>
    </location>
</feature>
<dbReference type="PROSITE" id="PS00137">
    <property type="entry name" value="SUBTILASE_HIS"/>
    <property type="match status" value="1"/>
</dbReference>
<sequence>MTTLDARLRHLLARAREQGGIEGTALAERVGWQPGPGEDPAEGTPEGAVEGAAEGTVEGTVEVLVSGGDRRWLDDVPGVTVHLFQPDTSPSESGPSESGPSEAGPVAAGSVAAGSAEAGRPYPGGGLYAARVPVARLEELAGHESVRRVESSRPLFPELNISRRDVRAAVEAPNGSGPLNGEGAIVAIIDSGIDYTHPAFRHPGGASRILRLWDQSAPATAGGSVPYGVEYAKEDLDKALGDPRPTDIVPHEDTAGGHGTHVAGIAAGDDTQLGGLYQGIAPHADLIVVALAGEPGGTLGRTTQLVAAVDYVVRRAEGRPVAVNLSLGMNGGGHCSESLAERALDAYARRPGVVVITSAGNERERRTHAGGTIAQGEVVALDLVVPPGDAEDEFVEVWFDGEDRVSVAVAPPSGPQSAFTAPGEQQTFTTRHGGRVTIDSENDASASGDTATTVIISGPAGQGAEPGVWRLLLRGGPVRHGRYDAWIERAPRRAGEQSRFAAASADPARTVTAPGTARRLVTVGSYATRPADWSLGHGALSSFSGHGPNRLGEPKPDLTAPGETIAAARSTGSALPPQPDLLHTLMAGTSMAAPHVCGAAALVMAARAMSGLGRLTGEQTGQLLRRAARPADRATDAPVPAGDPASAPVGAQAWDAAGAPVGAHGSQEAGAVASDHAWGAGKLDVARAVEFAATAAFPRVVNPRAEGATLVWETDVDCSWRVRCHTVPARLALGKHVAERTDTGFGRTHRADLSGLPPGRYCCEILVTDRSGLWTRDDAGGPGHQVAVEGAPAGTVPAEDDFQRVKGVGPKLSALLHQAGITTFEQLSALSAEELAGVLHPAGIGAERVAKQGWIGQAAALAAEGRRAVPERHTFTLTVTADSGTREVLNCELRHHQTDDVTRVRGWDAERLLAFIGERARLRNR</sequence>
<evidence type="ECO:0000313" key="10">
    <source>
        <dbReference type="EMBL" id="MCP2360240.1"/>
    </source>
</evidence>
<feature type="active site" description="Charge relay system" evidence="5 6">
    <location>
        <position position="590"/>
    </location>
</feature>
<name>A0A9X2GM10_9ACTN</name>
<evidence type="ECO:0000256" key="7">
    <source>
        <dbReference type="RuleBase" id="RU003355"/>
    </source>
</evidence>
<dbReference type="InterPro" id="IPR023828">
    <property type="entry name" value="Peptidase_S8_Ser-AS"/>
</dbReference>
<feature type="region of interest" description="Disordered" evidence="8">
    <location>
        <begin position="81"/>
        <end position="112"/>
    </location>
</feature>
<keyword evidence="3 6" id="KW-0378">Hydrolase</keyword>
<evidence type="ECO:0000256" key="1">
    <source>
        <dbReference type="ARBA" id="ARBA00011073"/>
    </source>
</evidence>
<proteinExistence type="inferred from homology"/>
<organism evidence="10 11">
    <name type="scientific">Nonomuraea thailandensis</name>
    <dbReference type="NCBI Taxonomy" id="1188745"/>
    <lineage>
        <taxon>Bacteria</taxon>
        <taxon>Bacillati</taxon>
        <taxon>Actinomycetota</taxon>
        <taxon>Actinomycetes</taxon>
        <taxon>Streptosporangiales</taxon>
        <taxon>Streptosporangiaceae</taxon>
        <taxon>Nonomuraea</taxon>
    </lineage>
</organism>
<keyword evidence="4 6" id="KW-0720">Serine protease</keyword>
<comment type="caution">
    <text evidence="10">The sequence shown here is derived from an EMBL/GenBank/DDBJ whole genome shotgun (WGS) entry which is preliminary data.</text>
</comment>
<evidence type="ECO:0000256" key="8">
    <source>
        <dbReference type="SAM" id="MobiDB-lite"/>
    </source>
</evidence>
<evidence type="ECO:0000256" key="5">
    <source>
        <dbReference type="PIRSR" id="PIRSR615500-1"/>
    </source>
</evidence>
<dbReference type="PROSITE" id="PS00138">
    <property type="entry name" value="SUBTILASE_SER"/>
    <property type="match status" value="1"/>
</dbReference>
<dbReference type="CDD" id="cd07478">
    <property type="entry name" value="Peptidases_S8_CspA-like"/>
    <property type="match status" value="1"/>
</dbReference>
<dbReference type="PRINTS" id="PR00723">
    <property type="entry name" value="SUBTILISIN"/>
</dbReference>
<dbReference type="Proteomes" id="UP001139648">
    <property type="component" value="Unassembled WGS sequence"/>
</dbReference>
<dbReference type="PANTHER" id="PTHR43806:SF11">
    <property type="entry name" value="CEREVISIN-RELATED"/>
    <property type="match status" value="1"/>
</dbReference>
<feature type="domain" description="Peptidase S8/S53" evidence="9">
    <location>
        <begin position="504"/>
        <end position="633"/>
    </location>
</feature>
<dbReference type="AlphaFoldDB" id="A0A9X2GM10"/>
<dbReference type="InterPro" id="IPR023827">
    <property type="entry name" value="Peptidase_S8_Asp-AS"/>
</dbReference>
<feature type="active site" description="Charge relay system" evidence="5 6">
    <location>
        <position position="258"/>
    </location>
</feature>
<dbReference type="PROSITE" id="PS51892">
    <property type="entry name" value="SUBTILASE"/>
    <property type="match status" value="1"/>
</dbReference>
<dbReference type="Gene3D" id="1.10.150.20">
    <property type="entry name" value="5' to 3' exonuclease, C-terminal subdomain"/>
    <property type="match status" value="1"/>
</dbReference>
<gene>
    <name evidence="10" type="ORF">HD597_007260</name>
</gene>
<evidence type="ECO:0000256" key="3">
    <source>
        <dbReference type="ARBA" id="ARBA00022801"/>
    </source>
</evidence>
<dbReference type="SUPFAM" id="SSF52743">
    <property type="entry name" value="Subtilisin-like"/>
    <property type="match status" value="1"/>
</dbReference>
<feature type="active site" description="Charge relay system" evidence="5 6">
    <location>
        <position position="190"/>
    </location>
</feature>
<comment type="similarity">
    <text evidence="1 6 7">Belongs to the peptidase S8 family.</text>
</comment>
<dbReference type="GO" id="GO:0004252">
    <property type="term" value="F:serine-type endopeptidase activity"/>
    <property type="evidence" value="ECO:0007669"/>
    <property type="project" value="UniProtKB-UniRule"/>
</dbReference>